<comment type="caution">
    <text evidence="3">The sequence shown here is derived from an EMBL/GenBank/DDBJ whole genome shotgun (WGS) entry which is preliminary data.</text>
</comment>
<proteinExistence type="predicted"/>
<feature type="compositionally biased region" description="Pro residues" evidence="1">
    <location>
        <begin position="165"/>
        <end position="187"/>
    </location>
</feature>
<feature type="region of interest" description="Disordered" evidence="1">
    <location>
        <begin position="332"/>
        <end position="428"/>
    </location>
</feature>
<dbReference type="EMBL" id="JABCKI010000846">
    <property type="protein sequence ID" value="KAG5649595.1"/>
    <property type="molecule type" value="Genomic_DNA"/>
</dbReference>
<feature type="compositionally biased region" description="Basic and acidic residues" evidence="1">
    <location>
        <begin position="386"/>
        <end position="399"/>
    </location>
</feature>
<gene>
    <name evidence="3" type="ORF">H0H81_002913</name>
</gene>
<dbReference type="PROSITE" id="PS50096">
    <property type="entry name" value="IQ"/>
    <property type="match status" value="1"/>
</dbReference>
<feature type="region of interest" description="Disordered" evidence="1">
    <location>
        <begin position="1"/>
        <end position="81"/>
    </location>
</feature>
<protein>
    <recommendedName>
        <fullName evidence="2">BAG domain-containing protein</fullName>
    </recommendedName>
</protein>
<feature type="region of interest" description="Disordered" evidence="1">
    <location>
        <begin position="132"/>
        <end position="194"/>
    </location>
</feature>
<dbReference type="OrthoDB" id="333905at2759"/>
<reference evidence="3" key="2">
    <citation type="submission" date="2021-10" db="EMBL/GenBank/DDBJ databases">
        <title>Phylogenomics reveals ancestral predisposition of the termite-cultivated fungus Termitomyces towards a domesticated lifestyle.</title>
        <authorList>
            <person name="Auxier B."/>
            <person name="Grum-Grzhimaylo A."/>
            <person name="Cardenas M.E."/>
            <person name="Lodge J.D."/>
            <person name="Laessoe T."/>
            <person name="Pedersen O."/>
            <person name="Smith M.E."/>
            <person name="Kuyper T.W."/>
            <person name="Franco-Molano E.A."/>
            <person name="Baroni T.J."/>
            <person name="Aanen D.K."/>
        </authorList>
    </citation>
    <scope>NUCLEOTIDE SEQUENCE</scope>
    <source>
        <strain evidence="3">D49</strain>
    </source>
</reference>
<dbReference type="Pfam" id="PF02179">
    <property type="entry name" value="BAG"/>
    <property type="match status" value="1"/>
</dbReference>
<dbReference type="Gene3D" id="1.20.58.120">
    <property type="entry name" value="BAG domain"/>
    <property type="match status" value="1"/>
</dbReference>
<keyword evidence="4" id="KW-1185">Reference proteome</keyword>
<evidence type="ECO:0000313" key="3">
    <source>
        <dbReference type="EMBL" id="KAG5649595.1"/>
    </source>
</evidence>
<feature type="domain" description="BAG" evidence="2">
    <location>
        <begin position="264"/>
        <end position="320"/>
    </location>
</feature>
<feature type="compositionally biased region" description="Basic and acidic residues" evidence="1">
    <location>
        <begin position="348"/>
        <end position="360"/>
    </location>
</feature>
<accession>A0A9P7GHX3</accession>
<evidence type="ECO:0000259" key="2">
    <source>
        <dbReference type="Pfam" id="PF02179"/>
    </source>
</evidence>
<reference evidence="3" key="1">
    <citation type="submission" date="2021-02" db="EMBL/GenBank/DDBJ databases">
        <authorList>
            <person name="Nieuwenhuis M."/>
            <person name="Van De Peppel L.J.J."/>
        </authorList>
    </citation>
    <scope>NUCLEOTIDE SEQUENCE</scope>
    <source>
        <strain evidence="3">D49</strain>
    </source>
</reference>
<name>A0A9P7GHX3_9AGAR</name>
<dbReference type="InterPro" id="IPR036533">
    <property type="entry name" value="BAG_dom_sf"/>
</dbReference>
<dbReference type="GO" id="GO:0051087">
    <property type="term" value="F:protein-folding chaperone binding"/>
    <property type="evidence" value="ECO:0007669"/>
    <property type="project" value="InterPro"/>
</dbReference>
<feature type="compositionally biased region" description="Low complexity" evidence="1">
    <location>
        <begin position="137"/>
        <end position="148"/>
    </location>
</feature>
<dbReference type="SUPFAM" id="SSF63491">
    <property type="entry name" value="BAG domain"/>
    <property type="match status" value="1"/>
</dbReference>
<dbReference type="InterPro" id="IPR003103">
    <property type="entry name" value="BAG_domain"/>
</dbReference>
<evidence type="ECO:0000313" key="4">
    <source>
        <dbReference type="Proteomes" id="UP000717328"/>
    </source>
</evidence>
<feature type="compositionally biased region" description="Low complexity" evidence="1">
    <location>
        <begin position="24"/>
        <end position="51"/>
    </location>
</feature>
<evidence type="ECO:0000256" key="1">
    <source>
        <dbReference type="SAM" id="MobiDB-lite"/>
    </source>
</evidence>
<organism evidence="3 4">
    <name type="scientific">Sphagnurus paluster</name>
    <dbReference type="NCBI Taxonomy" id="117069"/>
    <lineage>
        <taxon>Eukaryota</taxon>
        <taxon>Fungi</taxon>
        <taxon>Dikarya</taxon>
        <taxon>Basidiomycota</taxon>
        <taxon>Agaricomycotina</taxon>
        <taxon>Agaricomycetes</taxon>
        <taxon>Agaricomycetidae</taxon>
        <taxon>Agaricales</taxon>
        <taxon>Tricholomatineae</taxon>
        <taxon>Lyophyllaceae</taxon>
        <taxon>Sphagnurus</taxon>
    </lineage>
</organism>
<dbReference type="AlphaFoldDB" id="A0A9P7GHX3"/>
<dbReference type="Proteomes" id="UP000717328">
    <property type="component" value="Unassembled WGS sequence"/>
</dbReference>
<feature type="compositionally biased region" description="Polar residues" evidence="1">
    <location>
        <begin position="412"/>
        <end position="428"/>
    </location>
</feature>
<sequence length="428" mass="48657">MFASPYLHSSYYDPSDYYGRPSPAQLRALAQQRAIEQQQQQQQQRRAMQQRVNPRLRSQYLPHEEEDDNSDDGGAYYDTYNPRDRLYLEGLARREAMERRRREQEALNQQRAEAARQEQLWREQEELRREKLRQAHRQFQQAQAQKRPAPSPAPVRPSPSQRVPIPTPPASPPPIAKHTPPTPPRPISPATAERREEAAIAIQKAYRIHSALRNLKELERQFDALKGAHTLPTTFDFQTPEGIVSVPVSPSLPAVDSSSTPDTPRLAYNSTNYNHHSYVESLNRLLIKLDGVQSWGDATVRQTRRRVVARVEDEASRMDSCWRQVWAAHVAGQGSKPSEIESADMEGVEVKEDADVKDVGAVDSDMPDVDVHEPTAIVEDSEMSDADVKLSDEKDKELLPDQPMNDVHDHSSPQPQSIQEAVQEQNIL</sequence>